<dbReference type="Pfam" id="PF01168">
    <property type="entry name" value="Ala_racemase_N"/>
    <property type="match status" value="1"/>
</dbReference>
<evidence type="ECO:0000313" key="5">
    <source>
        <dbReference type="EMBL" id="MDT0593455.1"/>
    </source>
</evidence>
<dbReference type="Proteomes" id="UP001253545">
    <property type="component" value="Unassembled WGS sequence"/>
</dbReference>
<sequence length="238" mass="27101">MADQSDSMSSNCIKDRLRQVEARIQKAASLANRDANHITLLAVSKTKPVSDIVTAYSNGHRHFGENYVQEAVDKVKILSDKKDILWHFIGPLQSNKSKFIAEYFDWFHSLDRIKIAKRLNEQRTPYQNPLNVCVQVNVDDENNKAGIAVEEVEDFVASIQKYERICCRGLMTIPKAGVDDSERRQSFATMQVLFSKCAQKFERFDTLSMGMSQDLELAVEYDANIIRVGTDIFGARKK</sequence>
<dbReference type="InterPro" id="IPR011078">
    <property type="entry name" value="PyrdxlP_homeostasis"/>
</dbReference>
<dbReference type="SUPFAM" id="SSF51419">
    <property type="entry name" value="PLP-binding barrel"/>
    <property type="match status" value="1"/>
</dbReference>
<comment type="function">
    <text evidence="2">Pyridoxal 5'-phosphate (PLP)-binding protein, which is involved in PLP homeostasis.</text>
</comment>
<keyword evidence="1 2" id="KW-0663">Pyridoxal phosphate</keyword>
<dbReference type="InterPro" id="IPR001608">
    <property type="entry name" value="Ala_racemase_N"/>
</dbReference>
<comment type="caution">
    <text evidence="5">The sequence shown here is derived from an EMBL/GenBank/DDBJ whole genome shotgun (WGS) entry which is preliminary data.</text>
</comment>
<dbReference type="PIRSF" id="PIRSF004848">
    <property type="entry name" value="YBL036c_PLPDEIII"/>
    <property type="match status" value="1"/>
</dbReference>
<accession>A0ABU2ZLE9</accession>
<dbReference type="RefSeq" id="WP_311366970.1">
    <property type="nucleotide sequence ID" value="NZ_JAVRHX010000001.1"/>
</dbReference>
<dbReference type="Gene3D" id="3.20.20.10">
    <property type="entry name" value="Alanine racemase"/>
    <property type="match status" value="1"/>
</dbReference>
<evidence type="ECO:0000256" key="1">
    <source>
        <dbReference type="ARBA" id="ARBA00022898"/>
    </source>
</evidence>
<reference evidence="5 6" key="1">
    <citation type="submission" date="2023-09" db="EMBL/GenBank/DDBJ databases">
        <authorList>
            <person name="Rey-Velasco X."/>
        </authorList>
    </citation>
    <scope>NUCLEOTIDE SEQUENCE [LARGE SCALE GENOMIC DNA]</scope>
    <source>
        <strain evidence="5 6">P117</strain>
    </source>
</reference>
<keyword evidence="6" id="KW-1185">Reference proteome</keyword>
<dbReference type="CDD" id="cd06824">
    <property type="entry name" value="PLPDE_III_Yggs_like"/>
    <property type="match status" value="1"/>
</dbReference>
<protein>
    <recommendedName>
        <fullName evidence="2">Pyridoxal phosphate homeostasis protein</fullName>
        <shortName evidence="2">PLP homeostasis protein</shortName>
    </recommendedName>
</protein>
<dbReference type="PANTHER" id="PTHR10146">
    <property type="entry name" value="PROLINE SYNTHETASE CO-TRANSCRIBED BACTERIAL HOMOLOG PROTEIN"/>
    <property type="match status" value="1"/>
</dbReference>
<dbReference type="InterPro" id="IPR029066">
    <property type="entry name" value="PLP-binding_barrel"/>
</dbReference>
<dbReference type="PANTHER" id="PTHR10146:SF14">
    <property type="entry name" value="PYRIDOXAL PHOSPHATE HOMEOSTASIS PROTEIN"/>
    <property type="match status" value="1"/>
</dbReference>
<gene>
    <name evidence="5" type="ORF">RM552_01190</name>
</gene>
<dbReference type="EMBL" id="JAVRHX010000001">
    <property type="protein sequence ID" value="MDT0593455.1"/>
    <property type="molecule type" value="Genomic_DNA"/>
</dbReference>
<evidence type="ECO:0000259" key="4">
    <source>
        <dbReference type="Pfam" id="PF01168"/>
    </source>
</evidence>
<feature type="domain" description="Alanine racemase N-terminal" evidence="4">
    <location>
        <begin position="18"/>
        <end position="236"/>
    </location>
</feature>
<organism evidence="5 6">
    <name type="scientific">Glaciecola petra</name>
    <dbReference type="NCBI Taxonomy" id="3075602"/>
    <lineage>
        <taxon>Bacteria</taxon>
        <taxon>Pseudomonadati</taxon>
        <taxon>Pseudomonadota</taxon>
        <taxon>Gammaproteobacteria</taxon>
        <taxon>Alteromonadales</taxon>
        <taxon>Alteromonadaceae</taxon>
        <taxon>Glaciecola</taxon>
    </lineage>
</organism>
<comment type="similarity">
    <text evidence="2 3">Belongs to the pyridoxal phosphate-binding protein YggS/PROSC family.</text>
</comment>
<dbReference type="HAMAP" id="MF_02087">
    <property type="entry name" value="PLP_homeostasis"/>
    <property type="match status" value="1"/>
</dbReference>
<feature type="modified residue" description="N6-(pyridoxal phosphate)lysine" evidence="2">
    <location>
        <position position="45"/>
    </location>
</feature>
<dbReference type="NCBIfam" id="TIGR00044">
    <property type="entry name" value="YggS family pyridoxal phosphate-dependent enzyme"/>
    <property type="match status" value="1"/>
</dbReference>
<dbReference type="PROSITE" id="PS01211">
    <property type="entry name" value="UPF0001"/>
    <property type="match status" value="1"/>
</dbReference>
<name>A0ABU2ZLE9_9ALTE</name>
<evidence type="ECO:0000256" key="2">
    <source>
        <dbReference type="HAMAP-Rule" id="MF_02087"/>
    </source>
</evidence>
<evidence type="ECO:0000256" key="3">
    <source>
        <dbReference type="RuleBase" id="RU004514"/>
    </source>
</evidence>
<proteinExistence type="inferred from homology"/>
<evidence type="ECO:0000313" key="6">
    <source>
        <dbReference type="Proteomes" id="UP001253545"/>
    </source>
</evidence>